<proteinExistence type="predicted"/>
<evidence type="ECO:0000256" key="1">
    <source>
        <dbReference type="SAM" id="MobiDB-lite"/>
    </source>
</evidence>
<gene>
    <name evidence="2" type="ORF">CT19425_P70040</name>
</gene>
<geneLocation type="plasmid" evidence="2">
    <name>III</name>
</geneLocation>
<feature type="region of interest" description="Disordered" evidence="1">
    <location>
        <begin position="1"/>
        <end position="29"/>
    </location>
</feature>
<organism evidence="2 3">
    <name type="scientific">Cupriavidus taiwanensis</name>
    <dbReference type="NCBI Taxonomy" id="164546"/>
    <lineage>
        <taxon>Bacteria</taxon>
        <taxon>Pseudomonadati</taxon>
        <taxon>Pseudomonadota</taxon>
        <taxon>Betaproteobacteria</taxon>
        <taxon>Burkholderiales</taxon>
        <taxon>Burkholderiaceae</taxon>
        <taxon>Cupriavidus</taxon>
    </lineage>
</organism>
<feature type="compositionally biased region" description="Basic and acidic residues" evidence="1">
    <location>
        <begin position="84"/>
        <end position="95"/>
    </location>
</feature>
<dbReference type="EMBL" id="LT991978">
    <property type="protein sequence ID" value="SPK77700.1"/>
    <property type="molecule type" value="Genomic_DNA"/>
</dbReference>
<sequence length="131" mass="13823">MLDLDGYLMRSGPQPTRENGCDTDPTGSPDRVTLGISLDKDSCLELGSLMGVVRSAMLTGDPIDDRKAEPGCGKSTQTVGGGRMLRDKDEGDHPGPRWRSKQLQSLAAVAASGLQCQFAGCRALPVVPPPN</sequence>
<dbReference type="Proteomes" id="UP000255505">
    <property type="component" value="Plasmid III"/>
</dbReference>
<dbReference type="AlphaFoldDB" id="A0A375IUE2"/>
<keyword evidence="2" id="KW-0614">Plasmid</keyword>
<protein>
    <submittedName>
        <fullName evidence="2">Uncharacterized protein</fullName>
    </submittedName>
</protein>
<reference evidence="2 3" key="1">
    <citation type="submission" date="2018-01" db="EMBL/GenBank/DDBJ databases">
        <authorList>
            <person name="Gaut B.S."/>
            <person name="Morton B.R."/>
            <person name="Clegg M.T."/>
            <person name="Duvall M.R."/>
        </authorList>
    </citation>
    <scope>NUCLEOTIDE SEQUENCE [LARGE SCALE GENOMIC DNA]</scope>
    <source>
        <strain evidence="2">Cupriavidus taiwanensis LMG 19425</strain>
        <plasmid evidence="3">Plasmid iii</plasmid>
    </source>
</reference>
<name>A0A375IUE2_9BURK</name>
<evidence type="ECO:0000313" key="3">
    <source>
        <dbReference type="Proteomes" id="UP000255505"/>
    </source>
</evidence>
<feature type="region of interest" description="Disordered" evidence="1">
    <location>
        <begin position="61"/>
        <end position="98"/>
    </location>
</feature>
<accession>A0A375IUE2</accession>
<evidence type="ECO:0000313" key="2">
    <source>
        <dbReference type="EMBL" id="SPK77700.1"/>
    </source>
</evidence>